<reference evidence="1 2" key="1">
    <citation type="submission" date="2019-11" db="EMBL/GenBank/DDBJ databases">
        <title>Whole genome sequence of Oryza granulata.</title>
        <authorList>
            <person name="Li W."/>
        </authorList>
    </citation>
    <scope>NUCLEOTIDE SEQUENCE [LARGE SCALE GENOMIC DNA]</scope>
    <source>
        <strain evidence="2">cv. Menghai</strain>
        <tissue evidence="1">Leaf</tissue>
    </source>
</reference>
<dbReference type="OrthoDB" id="677290at2759"/>
<comment type="caution">
    <text evidence="1">The sequence shown here is derived from an EMBL/GenBank/DDBJ whole genome shotgun (WGS) entry which is preliminary data.</text>
</comment>
<evidence type="ECO:0000313" key="1">
    <source>
        <dbReference type="EMBL" id="KAF0914818.1"/>
    </source>
</evidence>
<dbReference type="EMBL" id="SPHZ02000006">
    <property type="protein sequence ID" value="KAF0914818.1"/>
    <property type="molecule type" value="Genomic_DNA"/>
</dbReference>
<accession>A0A6G1DQC1</accession>
<gene>
    <name evidence="1" type="ORF">E2562_031921</name>
</gene>
<sequence>MCTSRPGAATVVVLRAEHLAAIDRRGRRRMDCLSLDFHAGQLALPELKRFIEYAAAYGDLPRTVRIPIPRRRPRGGAGYGGC</sequence>
<keyword evidence="2" id="KW-1185">Reference proteome</keyword>
<proteinExistence type="predicted"/>
<organism evidence="1 2">
    <name type="scientific">Oryza meyeriana var. granulata</name>
    <dbReference type="NCBI Taxonomy" id="110450"/>
    <lineage>
        <taxon>Eukaryota</taxon>
        <taxon>Viridiplantae</taxon>
        <taxon>Streptophyta</taxon>
        <taxon>Embryophyta</taxon>
        <taxon>Tracheophyta</taxon>
        <taxon>Spermatophyta</taxon>
        <taxon>Magnoliopsida</taxon>
        <taxon>Liliopsida</taxon>
        <taxon>Poales</taxon>
        <taxon>Poaceae</taxon>
        <taxon>BOP clade</taxon>
        <taxon>Oryzoideae</taxon>
        <taxon>Oryzeae</taxon>
        <taxon>Oryzinae</taxon>
        <taxon>Oryza</taxon>
        <taxon>Oryza meyeriana</taxon>
    </lineage>
</organism>
<name>A0A6G1DQC1_9ORYZ</name>
<dbReference type="AlphaFoldDB" id="A0A6G1DQC1"/>
<dbReference type="Proteomes" id="UP000479710">
    <property type="component" value="Unassembled WGS sequence"/>
</dbReference>
<protein>
    <submittedName>
        <fullName evidence="1">Uncharacterized protein</fullName>
    </submittedName>
</protein>
<evidence type="ECO:0000313" key="2">
    <source>
        <dbReference type="Proteomes" id="UP000479710"/>
    </source>
</evidence>